<organism evidence="1 2">
    <name type="scientific">Ligilactobacillus pabuli</name>
    <dbReference type="NCBI Taxonomy" id="2886039"/>
    <lineage>
        <taxon>Bacteria</taxon>
        <taxon>Bacillati</taxon>
        <taxon>Bacillota</taxon>
        <taxon>Bacilli</taxon>
        <taxon>Lactobacillales</taxon>
        <taxon>Lactobacillaceae</taxon>
        <taxon>Ligilactobacillus</taxon>
    </lineage>
</organism>
<dbReference type="SFLD" id="SFLDS00003">
    <property type="entry name" value="Haloacid_Dehalogenase"/>
    <property type="match status" value="1"/>
</dbReference>
<dbReference type="InterPro" id="IPR006439">
    <property type="entry name" value="HAD-SF_hydro_IA"/>
</dbReference>
<sequence length="229" mass="26329">MKKTYQTFIFDLDDTLLNFKSAEKQALQAIFNDFKLELDQNAQQAFSKFNESLWKKLEKKQITRADLFEQRFQTFFRNYYHLEVDGNQCSDQYLSYLANGHEEITGARHLLTNLASANKQILLATNGVARVQSQRVKDAQFTDFFDRVFVSEEVGVEKPDAEFFKYLFAHSKAIPENSVIIGDSLSSDILGGNNAGTDTLWFNPLNHQNHSQIKPTYQISSLNEICKFA</sequence>
<dbReference type="SUPFAM" id="SSF56784">
    <property type="entry name" value="HAD-like"/>
    <property type="match status" value="1"/>
</dbReference>
<dbReference type="Gene3D" id="3.40.50.1000">
    <property type="entry name" value="HAD superfamily/HAD-like"/>
    <property type="match status" value="1"/>
</dbReference>
<dbReference type="RefSeq" id="WP_244053936.1">
    <property type="nucleotide sequence ID" value="NZ_BQXH01000001.1"/>
</dbReference>
<name>A0ABQ5JEZ1_9LACO</name>
<keyword evidence="2" id="KW-1185">Reference proteome</keyword>
<comment type="caution">
    <text evidence="1">The sequence shown here is derived from an EMBL/GenBank/DDBJ whole genome shotgun (WGS) entry which is preliminary data.</text>
</comment>
<dbReference type="PANTHER" id="PTHR47478">
    <property type="match status" value="1"/>
</dbReference>
<gene>
    <name evidence="1" type="ORF">LPAF129_00980</name>
</gene>
<dbReference type="InterPro" id="IPR023198">
    <property type="entry name" value="PGP-like_dom2"/>
</dbReference>
<dbReference type="EMBL" id="BQXH01000001">
    <property type="protein sequence ID" value="GKS80413.1"/>
    <property type="molecule type" value="Genomic_DNA"/>
</dbReference>
<reference evidence="1" key="1">
    <citation type="journal article" date="2022" name="Int. J. Syst. Evol. Microbiol.">
        <title>A novel species of lactic acid bacteria, Ligilactobacillus pabuli sp. nov., isolated from alfalfa silage.</title>
        <authorList>
            <person name="Tohno M."/>
            <person name="Tanizawa Y."/>
            <person name="Sawada H."/>
            <person name="Sakamoto M."/>
            <person name="Ohkuma M."/>
            <person name="Kobayashi H."/>
        </authorList>
    </citation>
    <scope>NUCLEOTIDE SEQUENCE</scope>
    <source>
        <strain evidence="1">AF129</strain>
    </source>
</reference>
<evidence type="ECO:0000313" key="1">
    <source>
        <dbReference type="EMBL" id="GKS80413.1"/>
    </source>
</evidence>
<dbReference type="SFLD" id="SFLDG01129">
    <property type="entry name" value="C1.5:_HAD__Beta-PGM__Phosphata"/>
    <property type="match status" value="1"/>
</dbReference>
<dbReference type="InterPro" id="IPR041492">
    <property type="entry name" value="HAD_2"/>
</dbReference>
<dbReference type="InterPro" id="IPR023214">
    <property type="entry name" value="HAD_sf"/>
</dbReference>
<proteinExistence type="predicted"/>
<dbReference type="Gene3D" id="1.10.150.240">
    <property type="entry name" value="Putative phosphatase, domain 2"/>
    <property type="match status" value="1"/>
</dbReference>
<dbReference type="InterPro" id="IPR052550">
    <property type="entry name" value="Pyrimidine_5'-ntase_YjjG"/>
</dbReference>
<evidence type="ECO:0000313" key="2">
    <source>
        <dbReference type="Proteomes" id="UP001055149"/>
    </source>
</evidence>
<dbReference type="Proteomes" id="UP001055149">
    <property type="component" value="Unassembled WGS sequence"/>
</dbReference>
<dbReference type="PRINTS" id="PR00413">
    <property type="entry name" value="HADHALOGNASE"/>
</dbReference>
<dbReference type="PANTHER" id="PTHR47478:SF1">
    <property type="entry name" value="PYRIMIDINE 5'-NUCLEOTIDASE YJJG"/>
    <property type="match status" value="1"/>
</dbReference>
<protein>
    <submittedName>
        <fullName evidence="1">Noncanonical pyrimidine nucleotidase, YjjG family protein</fullName>
    </submittedName>
</protein>
<dbReference type="NCBIfam" id="TIGR02254">
    <property type="entry name" value="YjjG_YfnB"/>
    <property type="match status" value="1"/>
</dbReference>
<accession>A0ABQ5JEZ1</accession>
<dbReference type="InterPro" id="IPR011951">
    <property type="entry name" value="HAD-SF_hydro_IA_YjjG/PynA"/>
</dbReference>
<dbReference type="InterPro" id="IPR036412">
    <property type="entry name" value="HAD-like_sf"/>
</dbReference>
<dbReference type="Pfam" id="PF13419">
    <property type="entry name" value="HAD_2"/>
    <property type="match status" value="1"/>
</dbReference>
<dbReference type="NCBIfam" id="TIGR01549">
    <property type="entry name" value="HAD-SF-IA-v1"/>
    <property type="match status" value="1"/>
</dbReference>